<dbReference type="AlphaFoldDB" id="A0A0G0T6P3"/>
<protein>
    <submittedName>
        <fullName evidence="5">Two component transcriptional regulator, winged helix family</fullName>
    </submittedName>
</protein>
<dbReference type="CDD" id="cd00156">
    <property type="entry name" value="REC"/>
    <property type="match status" value="1"/>
</dbReference>
<name>A0A0G0T6P3_9BACT</name>
<proteinExistence type="predicted"/>
<dbReference type="PROSITE" id="PS50110">
    <property type="entry name" value="RESPONSE_REGULATORY"/>
    <property type="match status" value="1"/>
</dbReference>
<evidence type="ECO:0000313" key="6">
    <source>
        <dbReference type="Proteomes" id="UP000034137"/>
    </source>
</evidence>
<organism evidence="5 6">
    <name type="scientific">Candidatus Falkowbacteria bacterium GW2011_GWF2_39_8</name>
    <dbReference type="NCBI Taxonomy" id="1618642"/>
    <lineage>
        <taxon>Bacteria</taxon>
        <taxon>Candidatus Falkowiibacteriota</taxon>
    </lineage>
</organism>
<dbReference type="Proteomes" id="UP000034137">
    <property type="component" value="Unassembled WGS sequence"/>
</dbReference>
<evidence type="ECO:0000259" key="4">
    <source>
        <dbReference type="PROSITE" id="PS50110"/>
    </source>
</evidence>
<dbReference type="Gene3D" id="3.40.50.2300">
    <property type="match status" value="1"/>
</dbReference>
<feature type="domain" description="Response regulatory" evidence="4">
    <location>
        <begin position="3"/>
        <end position="121"/>
    </location>
</feature>
<gene>
    <name evidence="5" type="ORF">UT64_C0007G0019</name>
</gene>
<dbReference type="InterPro" id="IPR001789">
    <property type="entry name" value="Sig_transdc_resp-reg_receiver"/>
</dbReference>
<reference evidence="5 6" key="1">
    <citation type="journal article" date="2015" name="Nature">
        <title>rRNA introns, odd ribosomes, and small enigmatic genomes across a large radiation of phyla.</title>
        <authorList>
            <person name="Brown C.T."/>
            <person name="Hug L.A."/>
            <person name="Thomas B.C."/>
            <person name="Sharon I."/>
            <person name="Castelle C.J."/>
            <person name="Singh A."/>
            <person name="Wilkins M.J."/>
            <person name="Williams K.H."/>
            <person name="Banfield J.F."/>
        </authorList>
    </citation>
    <scope>NUCLEOTIDE SEQUENCE [LARGE SCALE GENOMIC DNA]</scope>
</reference>
<comment type="caution">
    <text evidence="5">The sequence shown here is derived from an EMBL/GenBank/DDBJ whole genome shotgun (WGS) entry which is preliminary data.</text>
</comment>
<accession>A0A0G0T6P3</accession>
<dbReference type="SUPFAM" id="SSF52172">
    <property type="entry name" value="CheY-like"/>
    <property type="match status" value="1"/>
</dbReference>
<sequence>MDKVFVIENDINIAHPLEANLSLNGFNSFIFADGEADEIIQKIISYDPQYIIADLVLPKTNGLELIERIKLNTELTELPVFIFTRVENPLIKSKCLQIGADYYFSSAEISLTDFIEKFKKIIINRKKNNSIC</sequence>
<dbReference type="SMART" id="SM00448">
    <property type="entry name" value="REC"/>
    <property type="match status" value="1"/>
</dbReference>
<dbReference type="GO" id="GO:0000160">
    <property type="term" value="P:phosphorelay signal transduction system"/>
    <property type="evidence" value="ECO:0007669"/>
    <property type="project" value="UniProtKB-KW"/>
</dbReference>
<evidence type="ECO:0000256" key="1">
    <source>
        <dbReference type="ARBA" id="ARBA00022553"/>
    </source>
</evidence>
<evidence type="ECO:0000256" key="2">
    <source>
        <dbReference type="ARBA" id="ARBA00023012"/>
    </source>
</evidence>
<dbReference type="PANTHER" id="PTHR44591">
    <property type="entry name" value="STRESS RESPONSE REGULATOR PROTEIN 1"/>
    <property type="match status" value="1"/>
</dbReference>
<dbReference type="Pfam" id="PF00072">
    <property type="entry name" value="Response_reg"/>
    <property type="match status" value="1"/>
</dbReference>
<keyword evidence="2" id="KW-0902">Two-component regulatory system</keyword>
<dbReference type="PANTHER" id="PTHR44591:SF14">
    <property type="entry name" value="PROTEIN PILG"/>
    <property type="match status" value="1"/>
</dbReference>
<evidence type="ECO:0000313" key="5">
    <source>
        <dbReference type="EMBL" id="KKR33517.1"/>
    </source>
</evidence>
<keyword evidence="1 3" id="KW-0597">Phosphoprotein</keyword>
<dbReference type="InterPro" id="IPR011006">
    <property type="entry name" value="CheY-like_superfamily"/>
</dbReference>
<feature type="modified residue" description="4-aspartylphosphate" evidence="3">
    <location>
        <position position="54"/>
    </location>
</feature>
<evidence type="ECO:0000256" key="3">
    <source>
        <dbReference type="PROSITE-ProRule" id="PRU00169"/>
    </source>
</evidence>
<dbReference type="InterPro" id="IPR050595">
    <property type="entry name" value="Bact_response_regulator"/>
</dbReference>
<dbReference type="EMBL" id="LBXO01000007">
    <property type="protein sequence ID" value="KKR33517.1"/>
    <property type="molecule type" value="Genomic_DNA"/>
</dbReference>